<dbReference type="InterPro" id="IPR002182">
    <property type="entry name" value="NB-ARC"/>
</dbReference>
<sequence>MTRPSFRSAIERYHISQSSNFLSFNFVQRGSINVCTEPIHHSKAKQNSPPPPPSTEESPQDKPRLNLRDAPAIAKFYHRTCELTTLENWISQKQCRLVAILGISGTGKSAIARHLITQIQTQFDCIFWHSLRTFPTLETTLKKIIEFICDRPVTDLPDRIEAQLAILLEYLRNSRCLIICDDGQQLFQSEQLSGTYKTGYENYGTFFKILGEMEHNSCLIFTSSEPALEMLTFPPDYQGVQVLYLTGVSEAAAREILQQNDLLGRVINWKT</sequence>
<name>A0AAU8J6Q1_9CYAN</name>
<dbReference type="SUPFAM" id="SSF52540">
    <property type="entry name" value="P-loop containing nucleoside triphosphate hydrolases"/>
    <property type="match status" value="1"/>
</dbReference>
<proteinExistence type="predicted"/>
<feature type="domain" description="NB-ARC" evidence="2">
    <location>
        <begin position="85"/>
        <end position="182"/>
    </location>
</feature>
<evidence type="ECO:0000256" key="1">
    <source>
        <dbReference type="SAM" id="MobiDB-lite"/>
    </source>
</evidence>
<dbReference type="AlphaFoldDB" id="A0AAU8J6Q1"/>
<protein>
    <submittedName>
        <fullName evidence="3">NB-ARC domain-containing protein</fullName>
    </submittedName>
</protein>
<evidence type="ECO:0000259" key="2">
    <source>
        <dbReference type="Pfam" id="PF00931"/>
    </source>
</evidence>
<organism evidence="3">
    <name type="scientific">Planktothricoides raciborskii GIHE-MW2</name>
    <dbReference type="NCBI Taxonomy" id="2792601"/>
    <lineage>
        <taxon>Bacteria</taxon>
        <taxon>Bacillati</taxon>
        <taxon>Cyanobacteriota</taxon>
        <taxon>Cyanophyceae</taxon>
        <taxon>Oscillatoriophycideae</taxon>
        <taxon>Oscillatoriales</taxon>
        <taxon>Oscillatoriaceae</taxon>
        <taxon>Planktothricoides</taxon>
    </lineage>
</organism>
<dbReference type="GO" id="GO:0043531">
    <property type="term" value="F:ADP binding"/>
    <property type="evidence" value="ECO:0007669"/>
    <property type="project" value="InterPro"/>
</dbReference>
<dbReference type="EMBL" id="CP159837">
    <property type="protein sequence ID" value="XCM34804.1"/>
    <property type="molecule type" value="Genomic_DNA"/>
</dbReference>
<dbReference type="Pfam" id="PF00931">
    <property type="entry name" value="NB-ARC"/>
    <property type="match status" value="1"/>
</dbReference>
<gene>
    <name evidence="3" type="ORF">ABWT76_003442</name>
</gene>
<dbReference type="Gene3D" id="3.40.50.300">
    <property type="entry name" value="P-loop containing nucleotide triphosphate hydrolases"/>
    <property type="match status" value="1"/>
</dbReference>
<feature type="region of interest" description="Disordered" evidence="1">
    <location>
        <begin position="40"/>
        <end position="64"/>
    </location>
</feature>
<reference evidence="3" key="1">
    <citation type="submission" date="2024-07" db="EMBL/GenBank/DDBJ databases">
        <authorList>
            <person name="Kim Y.J."/>
            <person name="Jeong J.Y."/>
        </authorList>
    </citation>
    <scope>NUCLEOTIDE SEQUENCE</scope>
    <source>
        <strain evidence="3">GIHE-MW2</strain>
    </source>
</reference>
<accession>A0AAU8J6Q1</accession>
<evidence type="ECO:0000313" key="3">
    <source>
        <dbReference type="EMBL" id="XCM34804.1"/>
    </source>
</evidence>
<dbReference type="RefSeq" id="WP_354634678.1">
    <property type="nucleotide sequence ID" value="NZ_CP159837.1"/>
</dbReference>
<dbReference type="InterPro" id="IPR027417">
    <property type="entry name" value="P-loop_NTPase"/>
</dbReference>